<evidence type="ECO:0000313" key="7">
    <source>
        <dbReference type="Proteomes" id="UP001242732"/>
    </source>
</evidence>
<dbReference type="CDD" id="cd11386">
    <property type="entry name" value="MCP_signal"/>
    <property type="match status" value="1"/>
</dbReference>
<evidence type="ECO:0000256" key="3">
    <source>
        <dbReference type="PROSITE-ProRule" id="PRU00284"/>
    </source>
</evidence>
<dbReference type="PANTHER" id="PTHR43531">
    <property type="entry name" value="PROTEIN ICFG"/>
    <property type="match status" value="1"/>
</dbReference>
<protein>
    <submittedName>
        <fullName evidence="6">Methyl-accepting chemotaxis protein</fullName>
    </submittedName>
</protein>
<keyword evidence="4" id="KW-0472">Membrane</keyword>
<evidence type="ECO:0000256" key="1">
    <source>
        <dbReference type="ARBA" id="ARBA00022481"/>
    </source>
</evidence>
<dbReference type="InterPro" id="IPR004090">
    <property type="entry name" value="Chemotax_Me-accpt_rcpt"/>
</dbReference>
<dbReference type="PROSITE" id="PS50111">
    <property type="entry name" value="CHEMOTAXIS_TRANSDUC_2"/>
    <property type="match status" value="1"/>
</dbReference>
<dbReference type="SUPFAM" id="SSF58104">
    <property type="entry name" value="Methyl-accepting chemotaxis protein (MCP) signaling domain"/>
    <property type="match status" value="1"/>
</dbReference>
<dbReference type="Pfam" id="PF12729">
    <property type="entry name" value="4HB_MCP_1"/>
    <property type="match status" value="1"/>
</dbReference>
<reference evidence="6 7" key="1">
    <citation type="submission" date="2023-06" db="EMBL/GenBank/DDBJ databases">
        <authorList>
            <person name="Ham H."/>
            <person name="Park D.S."/>
        </authorList>
    </citation>
    <scope>NUCLEOTIDE SEQUENCE [LARGE SCALE GENOMIC DNA]</scope>
    <source>
        <strain evidence="6 7">KACC 17005</strain>
    </source>
</reference>
<name>A0ABY9AUW1_PARCI</name>
<sequence length="517" mass="54531">MKLSTRIALAYVLIVTLLVTVCGYSARRTSALADVADRIASERIARLEKLQLLRNNFNAQGHQLRNVLISQDRAFQQAELKKSDAIKTTNKNVLSEILRAETDETARQRLQEVAGFIDAFNAEIDNTSRLALQGSLDEARKNLIGPMRDRQMPLFKAVDESVKRQVELSEALALQARKDAHLTAWLTMALGGLGTVLAVGACWWIVRSVRLSLGGEPADLGGAARRVAGGDLTPIPLPSGTHPDSVFASIAAMQQSLHGIVMKVRDVADSISTGATQIAAGSSNLSQQTEGQAGALQETSATMDALTETVRSNADHTRTASQLAQEAAEVALKGRDAVSRVVEAMSGIDGSSSRIGDIIGVIDGIAFQTNILALNAAVEAARAGEDGRGFAVVAAEVRSLAQRSAAAAREIRDLIQSSQGQVRNGSSIASESGDAMREIEAAVSRMAVVVTEISAATSDQSDGIAQVGTTIGQLEDSTQRNAALAEESAAAARSLEQQAVALMEAVSLFRLHAGTST</sequence>
<evidence type="ECO:0000256" key="2">
    <source>
        <dbReference type="ARBA" id="ARBA00029447"/>
    </source>
</evidence>
<evidence type="ECO:0000256" key="4">
    <source>
        <dbReference type="SAM" id="Phobius"/>
    </source>
</evidence>
<dbReference type="RefSeq" id="WP_011795228.1">
    <property type="nucleotide sequence ID" value="NZ_CP023687.1"/>
</dbReference>
<keyword evidence="4" id="KW-1133">Transmembrane helix</keyword>
<gene>
    <name evidence="6" type="ORF">QRO08_08470</name>
</gene>
<evidence type="ECO:0000313" key="6">
    <source>
        <dbReference type="EMBL" id="WIY50585.1"/>
    </source>
</evidence>
<keyword evidence="7" id="KW-1185">Reference proteome</keyword>
<dbReference type="CDD" id="cd19411">
    <property type="entry name" value="MCP2201-like_sensor"/>
    <property type="match status" value="1"/>
</dbReference>
<dbReference type="InterPro" id="IPR051310">
    <property type="entry name" value="MCP_chemotaxis"/>
</dbReference>
<dbReference type="PRINTS" id="PR00260">
    <property type="entry name" value="CHEMTRNSDUCR"/>
</dbReference>
<dbReference type="Gene3D" id="1.10.287.950">
    <property type="entry name" value="Methyl-accepting chemotaxis protein"/>
    <property type="match status" value="1"/>
</dbReference>
<dbReference type="InterPro" id="IPR024478">
    <property type="entry name" value="HlyB_4HB_MCP"/>
</dbReference>
<feature type="domain" description="Methyl-accepting transducer" evidence="5">
    <location>
        <begin position="267"/>
        <end position="496"/>
    </location>
</feature>
<dbReference type="InterPro" id="IPR004089">
    <property type="entry name" value="MCPsignal_dom"/>
</dbReference>
<dbReference type="Pfam" id="PF00015">
    <property type="entry name" value="MCPsignal"/>
    <property type="match status" value="1"/>
</dbReference>
<keyword evidence="3" id="KW-0807">Transducer</keyword>
<evidence type="ECO:0000259" key="5">
    <source>
        <dbReference type="PROSITE" id="PS50111"/>
    </source>
</evidence>
<keyword evidence="4" id="KW-0812">Transmembrane</keyword>
<keyword evidence="1" id="KW-0488">Methylation</keyword>
<dbReference type="InterPro" id="IPR047347">
    <property type="entry name" value="YvaQ-like_sensor"/>
</dbReference>
<comment type="similarity">
    <text evidence="2">Belongs to the methyl-accepting chemotaxis (MCP) protein family.</text>
</comment>
<organism evidence="6 7">
    <name type="scientific">Paracidovorax citrulli</name>
    <name type="common">Acidovorax citrulli</name>
    <dbReference type="NCBI Taxonomy" id="80869"/>
    <lineage>
        <taxon>Bacteria</taxon>
        <taxon>Pseudomonadati</taxon>
        <taxon>Pseudomonadota</taxon>
        <taxon>Betaproteobacteria</taxon>
        <taxon>Burkholderiales</taxon>
        <taxon>Comamonadaceae</taxon>
        <taxon>Paracidovorax</taxon>
    </lineage>
</organism>
<proteinExistence type="inferred from homology"/>
<dbReference type="PANTHER" id="PTHR43531:SF14">
    <property type="entry name" value="METHYL-ACCEPTING CHEMOTAXIS PROTEIN I-RELATED"/>
    <property type="match status" value="1"/>
</dbReference>
<dbReference type="EMBL" id="CP127363">
    <property type="protein sequence ID" value="WIY50585.1"/>
    <property type="molecule type" value="Genomic_DNA"/>
</dbReference>
<accession>A0ABY9AUW1</accession>
<dbReference type="Proteomes" id="UP001242732">
    <property type="component" value="Chromosome"/>
</dbReference>
<feature type="transmembrane region" description="Helical" evidence="4">
    <location>
        <begin position="182"/>
        <end position="206"/>
    </location>
</feature>
<dbReference type="SMART" id="SM00283">
    <property type="entry name" value="MA"/>
    <property type="match status" value="1"/>
</dbReference>